<feature type="compositionally biased region" description="Low complexity" evidence="1">
    <location>
        <begin position="300"/>
        <end position="342"/>
    </location>
</feature>
<gene>
    <name evidence="3" type="ORF">M011DRAFT_479716</name>
</gene>
<evidence type="ECO:0000256" key="1">
    <source>
        <dbReference type="SAM" id="MobiDB-lite"/>
    </source>
</evidence>
<feature type="compositionally biased region" description="Basic residues" evidence="1">
    <location>
        <begin position="374"/>
        <end position="384"/>
    </location>
</feature>
<feature type="signal peptide" evidence="2">
    <location>
        <begin position="1"/>
        <end position="26"/>
    </location>
</feature>
<name>A0A6A6V5U0_9PLEO</name>
<evidence type="ECO:0000256" key="2">
    <source>
        <dbReference type="SAM" id="SignalP"/>
    </source>
</evidence>
<proteinExistence type="predicted"/>
<evidence type="ECO:0000313" key="4">
    <source>
        <dbReference type="Proteomes" id="UP000799440"/>
    </source>
</evidence>
<evidence type="ECO:0000313" key="3">
    <source>
        <dbReference type="EMBL" id="KAF2744681.1"/>
    </source>
</evidence>
<feature type="region of interest" description="Disordered" evidence="1">
    <location>
        <begin position="23"/>
        <end position="235"/>
    </location>
</feature>
<dbReference type="OrthoDB" id="8962342at2759"/>
<reference evidence="3" key="1">
    <citation type="journal article" date="2020" name="Stud. Mycol.">
        <title>101 Dothideomycetes genomes: a test case for predicting lifestyles and emergence of pathogens.</title>
        <authorList>
            <person name="Haridas S."/>
            <person name="Albert R."/>
            <person name="Binder M."/>
            <person name="Bloem J."/>
            <person name="Labutti K."/>
            <person name="Salamov A."/>
            <person name="Andreopoulos B."/>
            <person name="Baker S."/>
            <person name="Barry K."/>
            <person name="Bills G."/>
            <person name="Bluhm B."/>
            <person name="Cannon C."/>
            <person name="Castanera R."/>
            <person name="Culley D."/>
            <person name="Daum C."/>
            <person name="Ezra D."/>
            <person name="Gonzalez J."/>
            <person name="Henrissat B."/>
            <person name="Kuo A."/>
            <person name="Liang C."/>
            <person name="Lipzen A."/>
            <person name="Lutzoni F."/>
            <person name="Magnuson J."/>
            <person name="Mondo S."/>
            <person name="Nolan M."/>
            <person name="Ohm R."/>
            <person name="Pangilinan J."/>
            <person name="Park H.-J."/>
            <person name="Ramirez L."/>
            <person name="Alfaro M."/>
            <person name="Sun H."/>
            <person name="Tritt A."/>
            <person name="Yoshinaga Y."/>
            <person name="Zwiers L.-H."/>
            <person name="Turgeon B."/>
            <person name="Goodwin S."/>
            <person name="Spatafora J."/>
            <person name="Crous P."/>
            <person name="Grigoriev I."/>
        </authorList>
    </citation>
    <scope>NUCLEOTIDE SEQUENCE</scope>
    <source>
        <strain evidence="3">CBS 119925</strain>
    </source>
</reference>
<dbReference type="EMBL" id="MU006587">
    <property type="protein sequence ID" value="KAF2744681.1"/>
    <property type="molecule type" value="Genomic_DNA"/>
</dbReference>
<dbReference type="AlphaFoldDB" id="A0A6A6V5U0"/>
<feature type="compositionally biased region" description="Polar residues" evidence="1">
    <location>
        <begin position="126"/>
        <end position="136"/>
    </location>
</feature>
<accession>A0A6A6V5U0</accession>
<keyword evidence="4" id="KW-1185">Reference proteome</keyword>
<feature type="chain" id="PRO_5025422402" evidence="2">
    <location>
        <begin position="27"/>
        <end position="440"/>
    </location>
</feature>
<feature type="compositionally biased region" description="Low complexity" evidence="1">
    <location>
        <begin position="160"/>
        <end position="174"/>
    </location>
</feature>
<protein>
    <submittedName>
        <fullName evidence="3">Uncharacterized protein</fullName>
    </submittedName>
</protein>
<keyword evidence="2" id="KW-0732">Signal</keyword>
<feature type="region of interest" description="Disordered" evidence="1">
    <location>
        <begin position="365"/>
        <end position="394"/>
    </location>
</feature>
<dbReference type="Proteomes" id="UP000799440">
    <property type="component" value="Unassembled WGS sequence"/>
</dbReference>
<organism evidence="3 4">
    <name type="scientific">Sporormia fimetaria CBS 119925</name>
    <dbReference type="NCBI Taxonomy" id="1340428"/>
    <lineage>
        <taxon>Eukaryota</taxon>
        <taxon>Fungi</taxon>
        <taxon>Dikarya</taxon>
        <taxon>Ascomycota</taxon>
        <taxon>Pezizomycotina</taxon>
        <taxon>Dothideomycetes</taxon>
        <taxon>Pleosporomycetidae</taxon>
        <taxon>Pleosporales</taxon>
        <taxon>Sporormiaceae</taxon>
        <taxon>Sporormia</taxon>
    </lineage>
</organism>
<feature type="region of interest" description="Disordered" evidence="1">
    <location>
        <begin position="284"/>
        <end position="347"/>
    </location>
</feature>
<sequence length="440" mass="44577">MKYTTIPFFFSAITLALGGAVGPGGAAPSPSHGQIERPEGGGQPSSPGGDKAPEAAGQIQRPVGEGQPSLPEGGNAPSQQEHGAEPGCPFAEASGFEFPSDEGAAEKSQGHSGLHFDPGSFPTPLASKNNCPSASPSPTPFSRFVPGEIPNYQHPTYVVPEQPTPQQAPEQTPPSMSGGFEFPEGFSPSDCPFGEGIPAPTDAGHEGAPFPEEHEEGPEHGGTPTQSCPFGLSEFPSGFPEDFSLPADFSLPSDFSLPTDFGLPSDFSLPTDFELPSGFSLPADFPFSFPTPPAEGPGGEAPAEGPGGEAPAEGPGGEAPAEGPGGEAPAEGPGAQEGPAGETSIGAVVGPHATSVGIKVASKHHTVAGPSRVHTAHHTQRPSRTRFTGFPSRPTVTNARAEEASVITGVGSSGASPQMERSRASLAGLIAILLITLQVV</sequence>